<evidence type="ECO:0000256" key="6">
    <source>
        <dbReference type="HAMAP-Rule" id="MF_00267"/>
    </source>
</evidence>
<comment type="similarity">
    <text evidence="1 6">Belongs to the MinC family.</text>
</comment>
<evidence type="ECO:0000256" key="5">
    <source>
        <dbReference type="ARBA" id="ARBA00046874"/>
    </source>
</evidence>
<dbReference type="PANTHER" id="PTHR34108:SF1">
    <property type="entry name" value="SEPTUM SITE-DETERMINING PROTEIN MINC"/>
    <property type="match status" value="1"/>
</dbReference>
<keyword evidence="10" id="KW-1185">Reference proteome</keyword>
<dbReference type="EMBL" id="JAJCIS010000001">
    <property type="protein sequence ID" value="MCB7386179.1"/>
    <property type="molecule type" value="Genomic_DNA"/>
</dbReference>
<dbReference type="Proteomes" id="UP001299546">
    <property type="component" value="Unassembled WGS sequence"/>
</dbReference>
<dbReference type="Pfam" id="PF22642">
    <property type="entry name" value="MinC_N_1"/>
    <property type="match status" value="1"/>
</dbReference>
<keyword evidence="2 6" id="KW-0132">Cell division</keyword>
<name>A0ABS8DD97_9FIRM</name>
<evidence type="ECO:0000313" key="10">
    <source>
        <dbReference type="Proteomes" id="UP001299546"/>
    </source>
</evidence>
<protein>
    <recommendedName>
        <fullName evidence="6">Probable septum site-determining protein MinC</fullName>
    </recommendedName>
</protein>
<evidence type="ECO:0000256" key="3">
    <source>
        <dbReference type="ARBA" id="ARBA00023210"/>
    </source>
</evidence>
<feature type="domain" description="Septum site-determining protein MinC N-terminal" evidence="8">
    <location>
        <begin position="5"/>
        <end position="79"/>
    </location>
</feature>
<keyword evidence="3 6" id="KW-0717">Septation</keyword>
<accession>A0ABS8DD97</accession>
<sequence length="217" mass="24672">MKQKVVIKSNKYGLIVHMDPEGDYTAILEELKEKFTESARFFKDATMAITFEGRVLTKVQEQEIIDLISDIAHVHIVCIFDTNENTERLYQRVVERNLEDMPKKEGQFYKGTLKKRQVLESEKSIIVLGDVEFGARVISKGNIVVLGTIRGSVHAGAAGKKDAFIVALSMKPQMLRIGDTDAQAQLIYVRKDEKPEAKIAWLDGERIYIDPLTDQDW</sequence>
<proteinExistence type="inferred from homology"/>
<feature type="domain" description="Septum formation inhibitor MinC C-terminal" evidence="7">
    <location>
        <begin position="109"/>
        <end position="209"/>
    </location>
</feature>
<dbReference type="InterPro" id="IPR016098">
    <property type="entry name" value="CAP/MinC_C"/>
</dbReference>
<keyword evidence="4 6" id="KW-0131">Cell cycle</keyword>
<evidence type="ECO:0000256" key="4">
    <source>
        <dbReference type="ARBA" id="ARBA00023306"/>
    </source>
</evidence>
<evidence type="ECO:0000259" key="8">
    <source>
        <dbReference type="Pfam" id="PF22642"/>
    </source>
</evidence>
<dbReference type="InterPro" id="IPR055219">
    <property type="entry name" value="MinC_N_1"/>
</dbReference>
<dbReference type="HAMAP" id="MF_00267">
    <property type="entry name" value="MinC"/>
    <property type="match status" value="1"/>
</dbReference>
<evidence type="ECO:0000256" key="2">
    <source>
        <dbReference type="ARBA" id="ARBA00022618"/>
    </source>
</evidence>
<dbReference type="PANTHER" id="PTHR34108">
    <property type="entry name" value="SEPTUM SITE-DETERMINING PROTEIN MINC"/>
    <property type="match status" value="1"/>
</dbReference>
<evidence type="ECO:0000259" key="7">
    <source>
        <dbReference type="Pfam" id="PF03775"/>
    </source>
</evidence>
<dbReference type="InterPro" id="IPR036145">
    <property type="entry name" value="MinC_C_sf"/>
</dbReference>
<dbReference type="Pfam" id="PF03775">
    <property type="entry name" value="MinC_C"/>
    <property type="match status" value="1"/>
</dbReference>
<dbReference type="SUPFAM" id="SSF63848">
    <property type="entry name" value="Cell-division inhibitor MinC, C-terminal domain"/>
    <property type="match status" value="1"/>
</dbReference>
<dbReference type="RefSeq" id="WP_066732416.1">
    <property type="nucleotide sequence ID" value="NZ_JAJCIQ010000001.1"/>
</dbReference>
<evidence type="ECO:0000313" key="9">
    <source>
        <dbReference type="EMBL" id="MCB7386179.1"/>
    </source>
</evidence>
<comment type="function">
    <text evidence="6">Cell division inhibitor that blocks the formation of polar Z ring septums. Rapidly oscillates between the poles of the cell to destabilize FtsZ filaments that have formed before they mature into polar Z rings. Prevents FtsZ polymerization.</text>
</comment>
<dbReference type="Gene3D" id="3.30.160.540">
    <property type="match status" value="1"/>
</dbReference>
<comment type="caution">
    <text evidence="9">The sequence shown here is derived from an EMBL/GenBank/DDBJ whole genome shotgun (WGS) entry which is preliminary data.</text>
</comment>
<organism evidence="9 10">
    <name type="scientific">Bariatricus massiliensis</name>
    <dbReference type="NCBI Taxonomy" id="1745713"/>
    <lineage>
        <taxon>Bacteria</taxon>
        <taxon>Bacillati</taxon>
        <taxon>Bacillota</taxon>
        <taxon>Clostridia</taxon>
        <taxon>Lachnospirales</taxon>
        <taxon>Lachnospiraceae</taxon>
        <taxon>Bariatricus</taxon>
    </lineage>
</organism>
<dbReference type="Gene3D" id="2.160.20.70">
    <property type="match status" value="1"/>
</dbReference>
<gene>
    <name evidence="6" type="primary">minC</name>
    <name evidence="9" type="ORF">LIZ65_02660</name>
</gene>
<reference evidence="9 10" key="1">
    <citation type="submission" date="2021-10" db="EMBL/GenBank/DDBJ databases">
        <title>Collection of gut derived symbiotic bacterial strains cultured from healthy donors.</title>
        <authorList>
            <person name="Lin H."/>
            <person name="Littmann E."/>
            <person name="Kohout C."/>
            <person name="Pamer E.G."/>
        </authorList>
    </citation>
    <scope>NUCLEOTIDE SEQUENCE [LARGE SCALE GENOMIC DNA]</scope>
    <source>
        <strain evidence="9 10">DFI.1.165</strain>
    </source>
</reference>
<dbReference type="InterPro" id="IPR013033">
    <property type="entry name" value="MinC"/>
</dbReference>
<dbReference type="InterPro" id="IPR005526">
    <property type="entry name" value="Septum_form_inhib_MinC_C"/>
</dbReference>
<evidence type="ECO:0000256" key="1">
    <source>
        <dbReference type="ARBA" id="ARBA00006291"/>
    </source>
</evidence>
<comment type="subunit">
    <text evidence="5 6">Interacts with MinD and FtsZ.</text>
</comment>